<keyword evidence="2" id="KW-1003">Cell membrane</keyword>
<evidence type="ECO:0000256" key="5">
    <source>
        <dbReference type="ARBA" id="ARBA00023136"/>
    </source>
</evidence>
<evidence type="ECO:0000313" key="9">
    <source>
        <dbReference type="Proteomes" id="UP000824091"/>
    </source>
</evidence>
<evidence type="ECO:0000259" key="7">
    <source>
        <dbReference type="Pfam" id="PF00482"/>
    </source>
</evidence>
<proteinExistence type="predicted"/>
<dbReference type="Proteomes" id="UP000824091">
    <property type="component" value="Unassembled WGS sequence"/>
</dbReference>
<dbReference type="GO" id="GO:0005886">
    <property type="term" value="C:plasma membrane"/>
    <property type="evidence" value="ECO:0007669"/>
    <property type="project" value="UniProtKB-SubCell"/>
</dbReference>
<keyword evidence="5 6" id="KW-0472">Membrane</keyword>
<evidence type="ECO:0000256" key="3">
    <source>
        <dbReference type="ARBA" id="ARBA00022692"/>
    </source>
</evidence>
<feature type="transmembrane region" description="Helical" evidence="6">
    <location>
        <begin position="140"/>
        <end position="161"/>
    </location>
</feature>
<dbReference type="InterPro" id="IPR018076">
    <property type="entry name" value="T2SS_GspF_dom"/>
</dbReference>
<dbReference type="AlphaFoldDB" id="A0A9D1L8W3"/>
<dbReference type="PANTHER" id="PTHR35007:SF2">
    <property type="entry name" value="PILUS ASSEMBLE PROTEIN"/>
    <property type="match status" value="1"/>
</dbReference>
<keyword evidence="3 6" id="KW-0812">Transmembrane</keyword>
<dbReference type="Pfam" id="PF00482">
    <property type="entry name" value="T2SSF"/>
    <property type="match status" value="1"/>
</dbReference>
<gene>
    <name evidence="8" type="ORF">IAD16_04225</name>
</gene>
<name>A0A9D1L8W3_9FIRM</name>
<protein>
    <submittedName>
        <fullName evidence="8">Type II secretion system F family protein</fullName>
    </submittedName>
</protein>
<evidence type="ECO:0000256" key="1">
    <source>
        <dbReference type="ARBA" id="ARBA00004651"/>
    </source>
</evidence>
<keyword evidence="4 6" id="KW-1133">Transmembrane helix</keyword>
<dbReference type="PANTHER" id="PTHR35007">
    <property type="entry name" value="INTEGRAL MEMBRANE PROTEIN-RELATED"/>
    <property type="match status" value="1"/>
</dbReference>
<comment type="caution">
    <text evidence="8">The sequence shown here is derived from an EMBL/GenBank/DDBJ whole genome shotgun (WGS) entry which is preliminary data.</text>
</comment>
<accession>A0A9D1L8W3</accession>
<reference evidence="8" key="2">
    <citation type="journal article" date="2021" name="PeerJ">
        <title>Extensive microbial diversity within the chicken gut microbiome revealed by metagenomics and culture.</title>
        <authorList>
            <person name="Gilroy R."/>
            <person name="Ravi A."/>
            <person name="Getino M."/>
            <person name="Pursley I."/>
            <person name="Horton D.L."/>
            <person name="Alikhan N.F."/>
            <person name="Baker D."/>
            <person name="Gharbi K."/>
            <person name="Hall N."/>
            <person name="Watson M."/>
            <person name="Adriaenssens E.M."/>
            <person name="Foster-Nyarko E."/>
            <person name="Jarju S."/>
            <person name="Secka A."/>
            <person name="Antonio M."/>
            <person name="Oren A."/>
            <person name="Chaudhuri R.R."/>
            <person name="La Ragione R."/>
            <person name="Hildebrand F."/>
            <person name="Pallen M.J."/>
        </authorList>
    </citation>
    <scope>NUCLEOTIDE SEQUENCE</scope>
    <source>
        <strain evidence="8">11300</strain>
    </source>
</reference>
<dbReference type="EMBL" id="DVMO01000061">
    <property type="protein sequence ID" value="HIU27563.1"/>
    <property type="molecule type" value="Genomic_DNA"/>
</dbReference>
<evidence type="ECO:0000313" key="8">
    <source>
        <dbReference type="EMBL" id="HIU27563.1"/>
    </source>
</evidence>
<comment type="subcellular location">
    <subcellularLocation>
        <location evidence="1">Cell membrane</location>
        <topology evidence="1">Multi-pass membrane protein</topology>
    </subcellularLocation>
</comment>
<organism evidence="8 9">
    <name type="scientific">Candidatus Fimisoma avicola</name>
    <dbReference type="NCBI Taxonomy" id="2840826"/>
    <lineage>
        <taxon>Bacteria</taxon>
        <taxon>Bacillati</taxon>
        <taxon>Bacillota</taxon>
        <taxon>Clostridia</taxon>
        <taxon>Eubacteriales</taxon>
        <taxon>Candidatus Fimisoma</taxon>
    </lineage>
</organism>
<feature type="domain" description="Type II secretion system protein GspF" evidence="7">
    <location>
        <begin position="23"/>
        <end position="154"/>
    </location>
</feature>
<evidence type="ECO:0000256" key="4">
    <source>
        <dbReference type="ARBA" id="ARBA00022989"/>
    </source>
</evidence>
<evidence type="ECO:0000256" key="6">
    <source>
        <dbReference type="SAM" id="Phobius"/>
    </source>
</evidence>
<reference evidence="8" key="1">
    <citation type="submission" date="2020-10" db="EMBL/GenBank/DDBJ databases">
        <authorList>
            <person name="Gilroy R."/>
        </authorList>
    </citation>
    <scope>NUCLEOTIDE SEQUENCE</scope>
    <source>
        <strain evidence="8">11300</strain>
    </source>
</reference>
<sequence length="165" mass="19010">MKSDKRKEEQKRREEILRNLPTFLNQLLLLLSSGVILEDALVRIAIGYSNFERQRANAFTEEYVMAFEKSRRTGTSMTSCLQMMGSRSKVKEFSRVVRIISESRLSGADIWDKLARESEELWAERKRAAMERIKLSESKMSFPLGLLLTALILITAAPAMLQMYI</sequence>
<evidence type="ECO:0000256" key="2">
    <source>
        <dbReference type="ARBA" id="ARBA00022475"/>
    </source>
</evidence>